<dbReference type="OrthoDB" id="9795011at2"/>
<dbReference type="InterPro" id="IPR049445">
    <property type="entry name" value="TetR_SbtR-like_C"/>
</dbReference>
<dbReference type="PANTHER" id="PTHR30055:SF234">
    <property type="entry name" value="HTH-TYPE TRANSCRIPTIONAL REGULATOR BETI"/>
    <property type="match status" value="1"/>
</dbReference>
<evidence type="ECO:0000259" key="5">
    <source>
        <dbReference type="PROSITE" id="PS50977"/>
    </source>
</evidence>
<accession>A0A1H3ILJ8</accession>
<keyword evidence="1" id="KW-0805">Transcription regulation</keyword>
<organism evidence="6 7">
    <name type="scientific">Amycolatopsis xylanica</name>
    <dbReference type="NCBI Taxonomy" id="589385"/>
    <lineage>
        <taxon>Bacteria</taxon>
        <taxon>Bacillati</taxon>
        <taxon>Actinomycetota</taxon>
        <taxon>Actinomycetes</taxon>
        <taxon>Pseudonocardiales</taxon>
        <taxon>Pseudonocardiaceae</taxon>
        <taxon>Amycolatopsis</taxon>
    </lineage>
</organism>
<name>A0A1H3ILJ8_9PSEU</name>
<feature type="DNA-binding region" description="H-T-H motif" evidence="4">
    <location>
        <begin position="37"/>
        <end position="56"/>
    </location>
</feature>
<sequence>MTATDPARPMRADARRNYDAVMAAAKQAFAEHGPEAPLDDIAKRAGVGAGTLYRHFPTRIALIEAVYRGEITELSERAHQLLAERPPFDALVRWTAEHVTYVLSRSGLAASLKASIDANSDTFQLCRTNLYGAAGALVEAAQKSGDIRTDITGVDVLRLAHGVGVAGQHAPPGDAERLMAIVVDGLRVKTG</sequence>
<evidence type="ECO:0000256" key="4">
    <source>
        <dbReference type="PROSITE-ProRule" id="PRU00335"/>
    </source>
</evidence>
<dbReference type="InterPro" id="IPR036271">
    <property type="entry name" value="Tet_transcr_reg_TetR-rel_C_sf"/>
</dbReference>
<keyword evidence="7" id="KW-1185">Reference proteome</keyword>
<dbReference type="RefSeq" id="WP_091292042.1">
    <property type="nucleotide sequence ID" value="NZ_FNON01000005.1"/>
</dbReference>
<dbReference type="AlphaFoldDB" id="A0A1H3ILJ8"/>
<dbReference type="Pfam" id="PF00440">
    <property type="entry name" value="TetR_N"/>
    <property type="match status" value="1"/>
</dbReference>
<evidence type="ECO:0000256" key="1">
    <source>
        <dbReference type="ARBA" id="ARBA00023015"/>
    </source>
</evidence>
<dbReference type="SUPFAM" id="SSF48498">
    <property type="entry name" value="Tetracyclin repressor-like, C-terminal domain"/>
    <property type="match status" value="1"/>
</dbReference>
<reference evidence="6 7" key="1">
    <citation type="submission" date="2016-10" db="EMBL/GenBank/DDBJ databases">
        <authorList>
            <person name="de Groot N.N."/>
        </authorList>
    </citation>
    <scope>NUCLEOTIDE SEQUENCE [LARGE SCALE GENOMIC DNA]</scope>
    <source>
        <strain evidence="6 7">CPCC 202699</strain>
    </source>
</reference>
<dbReference type="EMBL" id="FNON01000005">
    <property type="protein sequence ID" value="SDY27704.1"/>
    <property type="molecule type" value="Genomic_DNA"/>
</dbReference>
<protein>
    <submittedName>
        <fullName evidence="6">DNA-binding transcriptional regulator, AcrR family</fullName>
    </submittedName>
</protein>
<dbReference type="PRINTS" id="PR00455">
    <property type="entry name" value="HTHTETR"/>
</dbReference>
<evidence type="ECO:0000313" key="7">
    <source>
        <dbReference type="Proteomes" id="UP000199515"/>
    </source>
</evidence>
<feature type="domain" description="HTH tetR-type" evidence="5">
    <location>
        <begin position="15"/>
        <end position="74"/>
    </location>
</feature>
<evidence type="ECO:0000313" key="6">
    <source>
        <dbReference type="EMBL" id="SDY27704.1"/>
    </source>
</evidence>
<dbReference type="Proteomes" id="UP000199515">
    <property type="component" value="Unassembled WGS sequence"/>
</dbReference>
<dbReference type="GO" id="GO:0003700">
    <property type="term" value="F:DNA-binding transcription factor activity"/>
    <property type="evidence" value="ECO:0007669"/>
    <property type="project" value="TreeGrafter"/>
</dbReference>
<dbReference type="InterPro" id="IPR050109">
    <property type="entry name" value="HTH-type_TetR-like_transc_reg"/>
</dbReference>
<evidence type="ECO:0000256" key="3">
    <source>
        <dbReference type="ARBA" id="ARBA00023163"/>
    </source>
</evidence>
<dbReference type="PROSITE" id="PS50977">
    <property type="entry name" value="HTH_TETR_2"/>
    <property type="match status" value="1"/>
</dbReference>
<evidence type="ECO:0000256" key="2">
    <source>
        <dbReference type="ARBA" id="ARBA00023125"/>
    </source>
</evidence>
<dbReference type="GO" id="GO:0000976">
    <property type="term" value="F:transcription cis-regulatory region binding"/>
    <property type="evidence" value="ECO:0007669"/>
    <property type="project" value="TreeGrafter"/>
</dbReference>
<dbReference type="PANTHER" id="PTHR30055">
    <property type="entry name" value="HTH-TYPE TRANSCRIPTIONAL REGULATOR RUTR"/>
    <property type="match status" value="1"/>
</dbReference>
<dbReference type="InterPro" id="IPR001647">
    <property type="entry name" value="HTH_TetR"/>
</dbReference>
<dbReference type="STRING" id="589385.SAMN05421504_1059"/>
<dbReference type="Gene3D" id="1.10.357.10">
    <property type="entry name" value="Tetracycline Repressor, domain 2"/>
    <property type="match status" value="1"/>
</dbReference>
<gene>
    <name evidence="6" type="ORF">SAMN05421504_1059</name>
</gene>
<dbReference type="SUPFAM" id="SSF46689">
    <property type="entry name" value="Homeodomain-like"/>
    <property type="match status" value="1"/>
</dbReference>
<keyword evidence="2 4" id="KW-0238">DNA-binding</keyword>
<keyword evidence="3" id="KW-0804">Transcription</keyword>
<dbReference type="InterPro" id="IPR009057">
    <property type="entry name" value="Homeodomain-like_sf"/>
</dbReference>
<dbReference type="Pfam" id="PF21597">
    <property type="entry name" value="TetR_C_43"/>
    <property type="match status" value="1"/>
</dbReference>
<proteinExistence type="predicted"/>